<name>A0A450TDK3_9GAMM</name>
<keyword evidence="8" id="KW-0997">Cell inner membrane</keyword>
<dbReference type="GO" id="GO:0005886">
    <property type="term" value="C:plasma membrane"/>
    <property type="evidence" value="ECO:0007669"/>
    <property type="project" value="UniProtKB-SubCell"/>
</dbReference>
<evidence type="ECO:0000313" key="10">
    <source>
        <dbReference type="EMBL" id="VFJ65009.1"/>
    </source>
</evidence>
<dbReference type="Pfam" id="PF07690">
    <property type="entry name" value="MFS_1"/>
    <property type="match status" value="1"/>
</dbReference>
<dbReference type="PANTHER" id="PTHR23502">
    <property type="entry name" value="MAJOR FACILITATOR SUPERFAMILY"/>
    <property type="match status" value="1"/>
</dbReference>
<evidence type="ECO:0000259" key="9">
    <source>
        <dbReference type="PROSITE" id="PS50850"/>
    </source>
</evidence>
<feature type="transmembrane region" description="Helical" evidence="8">
    <location>
        <begin position="101"/>
        <end position="121"/>
    </location>
</feature>
<dbReference type="GO" id="GO:1990961">
    <property type="term" value="P:xenobiotic detoxification by transmembrane export across the plasma membrane"/>
    <property type="evidence" value="ECO:0007669"/>
    <property type="project" value="InterPro"/>
</dbReference>
<dbReference type="AlphaFoldDB" id="A0A450TDK3"/>
<sequence>MKKYPQLGLIVLLSACTLLGPVSITMYTPSMPAIAAGLGATLPSVQNTLAIFLLGFGIAHFLWGPLSDRFGRRPVILVGLALYTLSALACAHSTTIGELQLARFFQGAMACSGPLIARAIVRDRFEGAEALQVFSFIGIILILAPVLGPLVGGELQVWFDWQAGFYVLVGWGALMLALCGIFLRESNANPIDTLSFRSLIKIYGELLRNKSYAGAVLVVGFIFSGFLSFQGFTPFLLVDELSMRPNHFGLLKKICG</sequence>
<dbReference type="GO" id="GO:0042910">
    <property type="term" value="F:xenobiotic transmembrane transporter activity"/>
    <property type="evidence" value="ECO:0007669"/>
    <property type="project" value="InterPro"/>
</dbReference>
<feature type="transmembrane region" description="Helical" evidence="8">
    <location>
        <begin position="47"/>
        <end position="63"/>
    </location>
</feature>
<evidence type="ECO:0000256" key="6">
    <source>
        <dbReference type="ARBA" id="ARBA00022989"/>
    </source>
</evidence>
<evidence type="ECO:0000256" key="3">
    <source>
        <dbReference type="ARBA" id="ARBA00022448"/>
    </source>
</evidence>
<comment type="similarity">
    <text evidence="2 8">Belongs to the major facilitator superfamily. Bcr/CmlA family.</text>
</comment>
<feature type="transmembrane region" description="Helical" evidence="8">
    <location>
        <begin position="163"/>
        <end position="183"/>
    </location>
</feature>
<organism evidence="10">
    <name type="scientific">Candidatus Kentrum sp. FW</name>
    <dbReference type="NCBI Taxonomy" id="2126338"/>
    <lineage>
        <taxon>Bacteria</taxon>
        <taxon>Pseudomonadati</taxon>
        <taxon>Pseudomonadota</taxon>
        <taxon>Gammaproteobacteria</taxon>
        <taxon>Candidatus Kentrum</taxon>
    </lineage>
</organism>
<dbReference type="InterPro" id="IPR036259">
    <property type="entry name" value="MFS_trans_sf"/>
</dbReference>
<accession>A0A450TDK3</accession>
<proteinExistence type="inferred from homology"/>
<keyword evidence="6 8" id="KW-1133">Transmembrane helix</keyword>
<feature type="transmembrane region" description="Helical" evidence="8">
    <location>
        <begin position="75"/>
        <end position="95"/>
    </location>
</feature>
<evidence type="ECO:0000256" key="5">
    <source>
        <dbReference type="ARBA" id="ARBA00022692"/>
    </source>
</evidence>
<evidence type="ECO:0000256" key="4">
    <source>
        <dbReference type="ARBA" id="ARBA00022475"/>
    </source>
</evidence>
<gene>
    <name evidence="10" type="ORF">BECKFW1821A_GA0114235_11862</name>
</gene>
<dbReference type="PANTHER" id="PTHR23502:SF132">
    <property type="entry name" value="POLYAMINE TRANSPORTER 2-RELATED"/>
    <property type="match status" value="1"/>
</dbReference>
<dbReference type="InterPro" id="IPR004812">
    <property type="entry name" value="Efflux_drug-R_Bcr/CmlA"/>
</dbReference>
<keyword evidence="7 8" id="KW-0472">Membrane</keyword>
<evidence type="ECO:0000256" key="1">
    <source>
        <dbReference type="ARBA" id="ARBA00004651"/>
    </source>
</evidence>
<dbReference type="EMBL" id="CAADEW010000186">
    <property type="protein sequence ID" value="VFJ65009.1"/>
    <property type="molecule type" value="Genomic_DNA"/>
</dbReference>
<evidence type="ECO:0000256" key="2">
    <source>
        <dbReference type="ARBA" id="ARBA00006236"/>
    </source>
</evidence>
<protein>
    <recommendedName>
        <fullName evidence="8">Bcr/CflA family efflux transporter</fullName>
    </recommendedName>
</protein>
<keyword evidence="5 8" id="KW-0812">Transmembrane</keyword>
<comment type="subcellular location">
    <subcellularLocation>
        <location evidence="8">Cell inner membrane</location>
        <topology evidence="8">Multi-pass membrane protein</topology>
    </subcellularLocation>
    <subcellularLocation>
        <location evidence="1">Cell membrane</location>
        <topology evidence="1">Multi-pass membrane protein</topology>
    </subcellularLocation>
</comment>
<comment type="caution">
    <text evidence="8">Lacks conserved residue(s) required for the propagation of feature annotation.</text>
</comment>
<feature type="transmembrane region" description="Helical" evidence="8">
    <location>
        <begin position="212"/>
        <end position="237"/>
    </location>
</feature>
<reference evidence="10" key="1">
    <citation type="submission" date="2019-02" db="EMBL/GenBank/DDBJ databases">
        <authorList>
            <person name="Gruber-Vodicka R. H."/>
            <person name="Seah K. B. B."/>
        </authorList>
    </citation>
    <scope>NUCLEOTIDE SEQUENCE</scope>
    <source>
        <strain evidence="10">BECK_BZ15</strain>
    </source>
</reference>
<dbReference type="PROSITE" id="PS50850">
    <property type="entry name" value="MFS"/>
    <property type="match status" value="1"/>
</dbReference>
<dbReference type="SUPFAM" id="SSF103473">
    <property type="entry name" value="MFS general substrate transporter"/>
    <property type="match status" value="1"/>
</dbReference>
<feature type="transmembrane region" description="Helical" evidence="8">
    <location>
        <begin position="133"/>
        <end position="151"/>
    </location>
</feature>
<feature type="domain" description="Major facilitator superfamily (MFS) profile" evidence="9">
    <location>
        <begin position="9"/>
        <end position="256"/>
    </location>
</feature>
<evidence type="ECO:0000256" key="8">
    <source>
        <dbReference type="RuleBase" id="RU365088"/>
    </source>
</evidence>
<dbReference type="NCBIfam" id="TIGR00710">
    <property type="entry name" value="efflux_Bcr_CflA"/>
    <property type="match status" value="1"/>
</dbReference>
<dbReference type="Gene3D" id="1.20.1720.10">
    <property type="entry name" value="Multidrug resistance protein D"/>
    <property type="match status" value="1"/>
</dbReference>
<dbReference type="PROSITE" id="PS51257">
    <property type="entry name" value="PROKAR_LIPOPROTEIN"/>
    <property type="match status" value="1"/>
</dbReference>
<dbReference type="InterPro" id="IPR020846">
    <property type="entry name" value="MFS_dom"/>
</dbReference>
<keyword evidence="4" id="KW-1003">Cell membrane</keyword>
<evidence type="ECO:0000256" key="7">
    <source>
        <dbReference type="ARBA" id="ARBA00023136"/>
    </source>
</evidence>
<keyword evidence="3 8" id="KW-0813">Transport</keyword>
<dbReference type="InterPro" id="IPR011701">
    <property type="entry name" value="MFS"/>
</dbReference>